<dbReference type="AlphaFoldDB" id="A0A2K2A2T1"/>
<dbReference type="PANTHER" id="PTHR47991">
    <property type="entry name" value="OXOGLUTARATE/IRON-DEPENDENT DIOXYGENASE"/>
    <property type="match status" value="1"/>
</dbReference>
<sequence>MEIPVIDLSQLEGENRSKTITMALLHQACEKWGFFQVENHGLEKKLMDKVKQLVNAHYEENLKESFYESEIAKGLMNKGDVDWESSFFIWHRPTSNINEIHNLSENLRQIMDEYIAQLIQLAEKLSQLMSENLGLDKDYIKESFSGAKGPSVGTKVAKYPECPRPELVRGLREHTDAGGIILLLQDEHVPGLEFSNDGGWIKIPPSKNNTIFVNTGDQVEVLSNGRYKSTLHRVMAGKDGSRLSIATFYNPAGDAIISPAPKLSYPHNYTFQDYLKLYATTKFSDKGPRFEAMKKIANGHSSHGV</sequence>
<dbReference type="GO" id="GO:0009815">
    <property type="term" value="F:1-aminocyclopropane-1-carboxylate oxidase activity"/>
    <property type="evidence" value="ECO:0007669"/>
    <property type="project" value="UniProtKB-EC"/>
</dbReference>
<dbReference type="GO" id="GO:0009693">
    <property type="term" value="P:ethylene biosynthetic process"/>
    <property type="evidence" value="ECO:0007669"/>
    <property type="project" value="UniProtKB-KW"/>
</dbReference>
<gene>
    <name evidence="13" type="ORF">POPTR_006G151600</name>
</gene>
<comment type="pathway">
    <text evidence="7">Alkene biosynthesis; ethylene biosynthesis via S-adenosyl-L-methionine; ethylene from S-adenosyl-L-methionine: step 2/2.</text>
</comment>
<organism evidence="13 14">
    <name type="scientific">Populus trichocarpa</name>
    <name type="common">Western balsam poplar</name>
    <name type="synonym">Populus balsamifera subsp. trichocarpa</name>
    <dbReference type="NCBI Taxonomy" id="3694"/>
    <lineage>
        <taxon>Eukaryota</taxon>
        <taxon>Viridiplantae</taxon>
        <taxon>Streptophyta</taxon>
        <taxon>Embryophyta</taxon>
        <taxon>Tracheophyta</taxon>
        <taxon>Spermatophyta</taxon>
        <taxon>Magnoliopsida</taxon>
        <taxon>eudicotyledons</taxon>
        <taxon>Gunneridae</taxon>
        <taxon>Pentapetalae</taxon>
        <taxon>rosids</taxon>
        <taxon>fabids</taxon>
        <taxon>Malpighiales</taxon>
        <taxon>Salicaceae</taxon>
        <taxon>Saliceae</taxon>
        <taxon>Populus</taxon>
    </lineage>
</organism>
<evidence type="ECO:0000259" key="12">
    <source>
        <dbReference type="PROSITE" id="PS51471"/>
    </source>
</evidence>
<evidence type="ECO:0000256" key="6">
    <source>
        <dbReference type="ARBA" id="ARBA00023004"/>
    </source>
</evidence>
<protein>
    <recommendedName>
        <fullName evidence="8">aminocyclopropanecarboxylate oxidase</fullName>
        <ecNumber evidence="8">1.14.17.4</ecNumber>
    </recommendedName>
</protein>
<evidence type="ECO:0000256" key="11">
    <source>
        <dbReference type="SAM" id="Coils"/>
    </source>
</evidence>
<keyword evidence="3 10" id="KW-0479">Metal-binding</keyword>
<dbReference type="STRING" id="3694.A0A2K2A2T1"/>
<evidence type="ECO:0000256" key="7">
    <source>
        <dbReference type="ARBA" id="ARBA00037892"/>
    </source>
</evidence>
<evidence type="ECO:0000256" key="3">
    <source>
        <dbReference type="ARBA" id="ARBA00022723"/>
    </source>
</evidence>
<evidence type="ECO:0000256" key="10">
    <source>
        <dbReference type="RuleBase" id="RU003682"/>
    </source>
</evidence>
<dbReference type="InterPro" id="IPR044861">
    <property type="entry name" value="IPNS-like_FE2OG_OXY"/>
</dbReference>
<evidence type="ECO:0000256" key="4">
    <source>
        <dbReference type="ARBA" id="ARBA00022896"/>
    </source>
</evidence>
<dbReference type="InterPro" id="IPR050295">
    <property type="entry name" value="Plant_2OG-oxidoreductases"/>
</dbReference>
<dbReference type="InParanoid" id="A0A2K2A2T1"/>
<dbReference type="InterPro" id="IPR027443">
    <property type="entry name" value="IPNS-like_sf"/>
</dbReference>
<feature type="domain" description="Fe2OG dioxygenase" evidence="12">
    <location>
        <begin position="148"/>
        <end position="251"/>
    </location>
</feature>
<keyword evidence="14" id="KW-1185">Reference proteome</keyword>
<dbReference type="Pfam" id="PF14226">
    <property type="entry name" value="DIOX_N"/>
    <property type="match status" value="1"/>
</dbReference>
<evidence type="ECO:0000256" key="1">
    <source>
        <dbReference type="ARBA" id="ARBA00008056"/>
    </source>
</evidence>
<keyword evidence="4" id="KW-0847">Vitamin C</keyword>
<evidence type="ECO:0000256" key="5">
    <source>
        <dbReference type="ARBA" id="ARBA00023002"/>
    </source>
</evidence>
<reference evidence="13 14" key="1">
    <citation type="journal article" date="2006" name="Science">
        <title>The genome of black cottonwood, Populus trichocarpa (Torr. &amp; Gray).</title>
        <authorList>
            <person name="Tuskan G.A."/>
            <person name="Difazio S."/>
            <person name="Jansson S."/>
            <person name="Bohlmann J."/>
            <person name="Grigoriev I."/>
            <person name="Hellsten U."/>
            <person name="Putnam N."/>
            <person name="Ralph S."/>
            <person name="Rombauts S."/>
            <person name="Salamov A."/>
            <person name="Schein J."/>
            <person name="Sterck L."/>
            <person name="Aerts A."/>
            <person name="Bhalerao R.R."/>
            <person name="Bhalerao R.P."/>
            <person name="Blaudez D."/>
            <person name="Boerjan W."/>
            <person name="Brun A."/>
            <person name="Brunner A."/>
            <person name="Busov V."/>
            <person name="Campbell M."/>
            <person name="Carlson J."/>
            <person name="Chalot M."/>
            <person name="Chapman J."/>
            <person name="Chen G.L."/>
            <person name="Cooper D."/>
            <person name="Coutinho P.M."/>
            <person name="Couturier J."/>
            <person name="Covert S."/>
            <person name="Cronk Q."/>
            <person name="Cunningham R."/>
            <person name="Davis J."/>
            <person name="Degroeve S."/>
            <person name="Dejardin A."/>
            <person name="Depamphilis C."/>
            <person name="Detter J."/>
            <person name="Dirks B."/>
            <person name="Dubchak I."/>
            <person name="Duplessis S."/>
            <person name="Ehlting J."/>
            <person name="Ellis B."/>
            <person name="Gendler K."/>
            <person name="Goodstein D."/>
            <person name="Gribskov M."/>
            <person name="Grimwood J."/>
            <person name="Groover A."/>
            <person name="Gunter L."/>
            <person name="Hamberger B."/>
            <person name="Heinze B."/>
            <person name="Helariutta Y."/>
            <person name="Henrissat B."/>
            <person name="Holligan D."/>
            <person name="Holt R."/>
            <person name="Huang W."/>
            <person name="Islam-Faridi N."/>
            <person name="Jones S."/>
            <person name="Jones-Rhoades M."/>
            <person name="Jorgensen R."/>
            <person name="Joshi C."/>
            <person name="Kangasjarvi J."/>
            <person name="Karlsson J."/>
            <person name="Kelleher C."/>
            <person name="Kirkpatrick R."/>
            <person name="Kirst M."/>
            <person name="Kohler A."/>
            <person name="Kalluri U."/>
            <person name="Larimer F."/>
            <person name="Leebens-Mack J."/>
            <person name="Leple J.C."/>
            <person name="Locascio P."/>
            <person name="Lou Y."/>
            <person name="Lucas S."/>
            <person name="Martin F."/>
            <person name="Montanini B."/>
            <person name="Napoli C."/>
            <person name="Nelson D.R."/>
            <person name="Nelson C."/>
            <person name="Nieminen K."/>
            <person name="Nilsson O."/>
            <person name="Pereda V."/>
            <person name="Peter G."/>
            <person name="Philippe R."/>
            <person name="Pilate G."/>
            <person name="Poliakov A."/>
            <person name="Razumovskaya J."/>
            <person name="Richardson P."/>
            <person name="Rinaldi C."/>
            <person name="Ritland K."/>
            <person name="Rouze P."/>
            <person name="Ryaboy D."/>
            <person name="Schmutz J."/>
            <person name="Schrader J."/>
            <person name="Segerman B."/>
            <person name="Shin H."/>
            <person name="Siddiqui A."/>
            <person name="Sterky F."/>
            <person name="Terry A."/>
            <person name="Tsai C.J."/>
            <person name="Uberbacher E."/>
            <person name="Unneberg P."/>
            <person name="Vahala J."/>
            <person name="Wall K."/>
            <person name="Wessler S."/>
            <person name="Yang G."/>
            <person name="Yin T."/>
            <person name="Douglas C."/>
            <person name="Marra M."/>
            <person name="Sandberg G."/>
            <person name="Van de Peer Y."/>
            <person name="Rokhsar D."/>
        </authorList>
    </citation>
    <scope>NUCLEOTIDE SEQUENCE [LARGE SCALE GENOMIC DNA]</scope>
    <source>
        <strain evidence="14">cv. Nisqually</strain>
    </source>
</reference>
<dbReference type="FunFam" id="2.60.120.330:FF:000010">
    <property type="entry name" value="1-aminocyclopropane-1-carboxylate oxidase 1"/>
    <property type="match status" value="1"/>
</dbReference>
<accession>A0A2K2A2T1</accession>
<dbReference type="PROSITE" id="PS51471">
    <property type="entry name" value="FE2OG_OXY"/>
    <property type="match status" value="1"/>
</dbReference>
<name>A0A2K2A2T1_POPTR</name>
<dbReference type="Gene3D" id="2.60.120.330">
    <property type="entry name" value="B-lactam Antibiotic, Isopenicillin N Synthase, Chain"/>
    <property type="match status" value="1"/>
</dbReference>
<evidence type="ECO:0000313" key="14">
    <source>
        <dbReference type="Proteomes" id="UP000006729"/>
    </source>
</evidence>
<comment type="similarity">
    <text evidence="1 10">Belongs to the iron/ascorbate-dependent oxidoreductase family.</text>
</comment>
<dbReference type="InterPro" id="IPR026992">
    <property type="entry name" value="DIOX_N"/>
</dbReference>
<proteinExistence type="inferred from homology"/>
<dbReference type="GO" id="GO:0031418">
    <property type="term" value="F:L-ascorbic acid binding"/>
    <property type="evidence" value="ECO:0007669"/>
    <property type="project" value="UniProtKB-KW"/>
</dbReference>
<dbReference type="EC" id="1.14.17.4" evidence="8"/>
<feature type="coiled-coil region" evidence="11">
    <location>
        <begin position="104"/>
        <end position="131"/>
    </location>
</feature>
<keyword evidence="11" id="KW-0175">Coiled coil</keyword>
<dbReference type="InterPro" id="IPR005123">
    <property type="entry name" value="Oxoglu/Fe-dep_dioxygenase_dom"/>
</dbReference>
<comment type="catalytic activity">
    <reaction evidence="9">
        <text>1-aminocyclopropane-1-carboxylate + L-ascorbate + O2 = ethene + L-dehydroascorbate + hydrogen cyanide + CO2 + 2 H2O</text>
        <dbReference type="Rhea" id="RHEA:23640"/>
        <dbReference type="ChEBI" id="CHEBI:15377"/>
        <dbReference type="ChEBI" id="CHEBI:15379"/>
        <dbReference type="ChEBI" id="CHEBI:16526"/>
        <dbReference type="ChEBI" id="CHEBI:18153"/>
        <dbReference type="ChEBI" id="CHEBI:18407"/>
        <dbReference type="ChEBI" id="CHEBI:38290"/>
        <dbReference type="ChEBI" id="CHEBI:58360"/>
        <dbReference type="ChEBI" id="CHEBI:58539"/>
        <dbReference type="EC" id="1.14.17.4"/>
    </reaction>
</comment>
<dbReference type="ExpressionAtlas" id="A0A2K2A2T1">
    <property type="expression patterns" value="baseline and differential"/>
</dbReference>
<dbReference type="EMBL" id="CM009295">
    <property type="protein sequence ID" value="PNT31837.1"/>
    <property type="molecule type" value="Genomic_DNA"/>
</dbReference>
<dbReference type="Pfam" id="PF03171">
    <property type="entry name" value="2OG-FeII_Oxy"/>
    <property type="match status" value="1"/>
</dbReference>
<evidence type="ECO:0000256" key="9">
    <source>
        <dbReference type="ARBA" id="ARBA00050579"/>
    </source>
</evidence>
<dbReference type="GO" id="GO:0046872">
    <property type="term" value="F:metal ion binding"/>
    <property type="evidence" value="ECO:0007669"/>
    <property type="project" value="UniProtKB-KW"/>
</dbReference>
<evidence type="ECO:0000313" key="13">
    <source>
        <dbReference type="EMBL" id="PNT31837.1"/>
    </source>
</evidence>
<keyword evidence="2" id="KW-0266">Ethylene biosynthesis</keyword>
<dbReference type="SUPFAM" id="SSF51197">
    <property type="entry name" value="Clavaminate synthase-like"/>
    <property type="match status" value="1"/>
</dbReference>
<keyword evidence="5 10" id="KW-0560">Oxidoreductase</keyword>
<evidence type="ECO:0000256" key="2">
    <source>
        <dbReference type="ARBA" id="ARBA00022666"/>
    </source>
</evidence>
<evidence type="ECO:0000256" key="8">
    <source>
        <dbReference type="ARBA" id="ARBA00039090"/>
    </source>
</evidence>
<keyword evidence="6 10" id="KW-0408">Iron</keyword>
<dbReference type="FunCoup" id="A0A2K2A2T1">
    <property type="interactions" value="325"/>
</dbReference>
<dbReference type="Proteomes" id="UP000006729">
    <property type="component" value="Chromosome 6"/>
</dbReference>